<dbReference type="EMBL" id="MU005959">
    <property type="protein sequence ID" value="KAF2863764.1"/>
    <property type="molecule type" value="Genomic_DNA"/>
</dbReference>
<dbReference type="InterPro" id="IPR039794">
    <property type="entry name" value="Gtb1-like"/>
</dbReference>
<keyword evidence="2 6" id="KW-0732">Signal</keyword>
<evidence type="ECO:0000256" key="3">
    <source>
        <dbReference type="ARBA" id="ARBA00022824"/>
    </source>
</evidence>
<keyword evidence="4" id="KW-1015">Disulfide bond</keyword>
<dbReference type="InterPro" id="IPR009011">
    <property type="entry name" value="Man6P_isomerase_rcpt-bd_dom_sf"/>
</dbReference>
<dbReference type="SUPFAM" id="SSF50911">
    <property type="entry name" value="Mannose 6-phosphate receptor domain"/>
    <property type="match status" value="1"/>
</dbReference>
<dbReference type="PANTHER" id="PTHR12630">
    <property type="entry name" value="N-LINKED OLIGOSACCHARIDE PROCESSING"/>
    <property type="match status" value="1"/>
</dbReference>
<feature type="signal peptide" evidence="6">
    <location>
        <begin position="1"/>
        <end position="17"/>
    </location>
</feature>
<name>A0A6A7C8D8_9PEZI</name>
<dbReference type="InterPro" id="IPR028146">
    <property type="entry name" value="PRKCSH_N"/>
</dbReference>
<dbReference type="InterPro" id="IPR044865">
    <property type="entry name" value="MRH_dom"/>
</dbReference>
<feature type="domain" description="MRH" evidence="7">
    <location>
        <begin position="430"/>
        <end position="544"/>
    </location>
</feature>
<keyword evidence="5" id="KW-0175">Coiled coil</keyword>
<proteinExistence type="predicted"/>
<dbReference type="GO" id="GO:0006491">
    <property type="term" value="P:N-glycan processing"/>
    <property type="evidence" value="ECO:0007669"/>
    <property type="project" value="TreeGrafter"/>
</dbReference>
<reference evidence="8" key="1">
    <citation type="journal article" date="2020" name="Stud. Mycol.">
        <title>101 Dothideomycetes genomes: a test case for predicting lifestyles and emergence of pathogens.</title>
        <authorList>
            <person name="Haridas S."/>
            <person name="Albert R."/>
            <person name="Binder M."/>
            <person name="Bloem J."/>
            <person name="Labutti K."/>
            <person name="Salamov A."/>
            <person name="Andreopoulos B."/>
            <person name="Baker S."/>
            <person name="Barry K."/>
            <person name="Bills G."/>
            <person name="Bluhm B."/>
            <person name="Cannon C."/>
            <person name="Castanera R."/>
            <person name="Culley D."/>
            <person name="Daum C."/>
            <person name="Ezra D."/>
            <person name="Gonzalez J."/>
            <person name="Henrissat B."/>
            <person name="Kuo A."/>
            <person name="Liang C."/>
            <person name="Lipzen A."/>
            <person name="Lutzoni F."/>
            <person name="Magnuson J."/>
            <person name="Mondo S."/>
            <person name="Nolan M."/>
            <person name="Ohm R."/>
            <person name="Pangilinan J."/>
            <person name="Park H.-J."/>
            <person name="Ramirez L."/>
            <person name="Alfaro M."/>
            <person name="Sun H."/>
            <person name="Tritt A."/>
            <person name="Yoshinaga Y."/>
            <person name="Zwiers L.-H."/>
            <person name="Turgeon B."/>
            <person name="Goodwin S."/>
            <person name="Spatafora J."/>
            <person name="Crous P."/>
            <person name="Grigoriev I."/>
        </authorList>
    </citation>
    <scope>NUCLEOTIDE SEQUENCE</scope>
    <source>
        <strain evidence="8">CBS 480.64</strain>
    </source>
</reference>
<dbReference type="InterPro" id="IPR036607">
    <property type="entry name" value="PRKCSH"/>
</dbReference>
<feature type="coiled-coil region" evidence="5">
    <location>
        <begin position="165"/>
        <end position="217"/>
    </location>
</feature>
<evidence type="ECO:0000313" key="9">
    <source>
        <dbReference type="Proteomes" id="UP000799421"/>
    </source>
</evidence>
<keyword evidence="8" id="KW-0808">Transferase</keyword>
<keyword evidence="8" id="KW-0418">Kinase</keyword>
<dbReference type="Pfam" id="PF13015">
    <property type="entry name" value="PRKCSH_1"/>
    <property type="match status" value="1"/>
</dbReference>
<feature type="coiled-coil region" evidence="5">
    <location>
        <begin position="386"/>
        <end position="413"/>
    </location>
</feature>
<evidence type="ECO:0000256" key="6">
    <source>
        <dbReference type="SAM" id="SignalP"/>
    </source>
</evidence>
<dbReference type="Proteomes" id="UP000799421">
    <property type="component" value="Unassembled WGS sequence"/>
</dbReference>
<keyword evidence="9" id="KW-1185">Reference proteome</keyword>
<evidence type="ECO:0000256" key="5">
    <source>
        <dbReference type="SAM" id="Coils"/>
    </source>
</evidence>
<dbReference type="PANTHER" id="PTHR12630:SF1">
    <property type="entry name" value="GLUCOSIDASE 2 SUBUNIT BETA"/>
    <property type="match status" value="1"/>
</dbReference>
<feature type="chain" id="PRO_5025472666" description="Glucosidase 2 subunit beta" evidence="6">
    <location>
        <begin position="18"/>
        <end position="555"/>
    </location>
</feature>
<evidence type="ECO:0000313" key="8">
    <source>
        <dbReference type="EMBL" id="KAF2863764.1"/>
    </source>
</evidence>
<dbReference type="OrthoDB" id="28322at2759"/>
<feature type="coiled-coil region" evidence="5">
    <location>
        <begin position="247"/>
        <end position="274"/>
    </location>
</feature>
<dbReference type="AlphaFoldDB" id="A0A6A7C8D8"/>
<keyword evidence="3" id="KW-0256">Endoplasmic reticulum</keyword>
<evidence type="ECO:0000256" key="2">
    <source>
        <dbReference type="ARBA" id="ARBA00022729"/>
    </source>
</evidence>
<dbReference type="Gene3D" id="2.70.130.10">
    <property type="entry name" value="Mannose-6-phosphate receptor binding domain"/>
    <property type="match status" value="1"/>
</dbReference>
<dbReference type="PROSITE" id="PS51914">
    <property type="entry name" value="MRH"/>
    <property type="match status" value="1"/>
</dbReference>
<evidence type="ECO:0000256" key="1">
    <source>
        <dbReference type="ARBA" id="ARBA00022387"/>
    </source>
</evidence>
<sequence length="555" mass="61412">MKAVVAVLGVVVAAVSAKDEGPKLRGVSPEFSKFYQDTDGFTCISNPSLRIPASRINDDFCDCPDGSDEPGTAACAHLLPWTPHTPADATKVNTTLALPGFYCENKGHIPAHVPFTSVNDGVCDYDVCCDGSEEWQGVGGVRCENRCEQIGREWRKQDELRRQSLDRAQARRKQLIEDAGRLRKEVEDRIRTIETEISAGEVKVKDLEAELASVEKKERARASGKRSRVTVLAGLAKQRTEELRNALLSVVQERDAAQSRLRELESLLTTFKEEYNPNFNDEGVKRAVRAWEDYAARDKGSEFASSIDQVTRPDKENGLDWAEYEQDDEPEAGSVRHYALLSHVPIVGAFLDESLYSLRLWAISNGLVASPSTSTSTSGTDESPLVREAKNRLNSAQQDLNTQKSSLETHRNDLSAGHYGENDIFRALKGTCVSTDSGEYTYELCFMEHTTQKPKKGGGHVNMGNYVRLETVTVDEDLPADGKGLGSGERIAMKFENGQHCWNGPSRSTTAILACAEQNELWKVREEEKCVYRLEVGTPAACEEPVSQDAVKDEL</sequence>
<accession>A0A6A7C8D8</accession>
<dbReference type="GO" id="GO:0017177">
    <property type="term" value="C:glucosidase II complex"/>
    <property type="evidence" value="ECO:0007669"/>
    <property type="project" value="TreeGrafter"/>
</dbReference>
<dbReference type="GO" id="GO:0016301">
    <property type="term" value="F:kinase activity"/>
    <property type="evidence" value="ECO:0007669"/>
    <property type="project" value="UniProtKB-KW"/>
</dbReference>
<dbReference type="Pfam" id="PF12999">
    <property type="entry name" value="PRKCSH-like"/>
    <property type="match status" value="2"/>
</dbReference>
<evidence type="ECO:0000256" key="4">
    <source>
        <dbReference type="ARBA" id="ARBA00023157"/>
    </source>
</evidence>
<organism evidence="8 9">
    <name type="scientific">Piedraia hortae CBS 480.64</name>
    <dbReference type="NCBI Taxonomy" id="1314780"/>
    <lineage>
        <taxon>Eukaryota</taxon>
        <taxon>Fungi</taxon>
        <taxon>Dikarya</taxon>
        <taxon>Ascomycota</taxon>
        <taxon>Pezizomycotina</taxon>
        <taxon>Dothideomycetes</taxon>
        <taxon>Dothideomycetidae</taxon>
        <taxon>Capnodiales</taxon>
        <taxon>Piedraiaceae</taxon>
        <taxon>Piedraia</taxon>
    </lineage>
</organism>
<protein>
    <recommendedName>
        <fullName evidence="1">Glucosidase 2 subunit beta</fullName>
    </recommendedName>
</protein>
<gene>
    <name evidence="8" type="ORF">K470DRAFT_210092</name>
</gene>
<evidence type="ECO:0000259" key="7">
    <source>
        <dbReference type="PROSITE" id="PS51914"/>
    </source>
</evidence>